<dbReference type="PROSITE" id="PS50110">
    <property type="entry name" value="RESPONSE_REGULATORY"/>
    <property type="match status" value="1"/>
</dbReference>
<dbReference type="SUPFAM" id="SSF52172">
    <property type="entry name" value="CheY-like"/>
    <property type="match status" value="1"/>
</dbReference>
<evidence type="ECO:0000256" key="3">
    <source>
        <dbReference type="ARBA" id="ARBA00023015"/>
    </source>
</evidence>
<feature type="domain" description="OmpR/PhoB-type" evidence="9">
    <location>
        <begin position="127"/>
        <end position="226"/>
    </location>
</feature>
<dbReference type="InterPro" id="IPR011006">
    <property type="entry name" value="CheY-like_superfamily"/>
</dbReference>
<dbReference type="Pfam" id="PF00072">
    <property type="entry name" value="Response_reg"/>
    <property type="match status" value="1"/>
</dbReference>
<evidence type="ECO:0000256" key="4">
    <source>
        <dbReference type="ARBA" id="ARBA00023125"/>
    </source>
</evidence>
<evidence type="ECO:0000259" key="8">
    <source>
        <dbReference type="PROSITE" id="PS50110"/>
    </source>
</evidence>
<dbReference type="InterPro" id="IPR039420">
    <property type="entry name" value="WalR-like"/>
</dbReference>
<dbReference type="PANTHER" id="PTHR48111:SF4">
    <property type="entry name" value="DNA-BINDING DUAL TRANSCRIPTIONAL REGULATOR OMPR"/>
    <property type="match status" value="1"/>
</dbReference>
<keyword evidence="11" id="KW-1185">Reference proteome</keyword>
<dbReference type="GO" id="GO:0032993">
    <property type="term" value="C:protein-DNA complex"/>
    <property type="evidence" value="ECO:0007669"/>
    <property type="project" value="TreeGrafter"/>
</dbReference>
<dbReference type="InterPro" id="IPR001789">
    <property type="entry name" value="Sig_transdc_resp-reg_receiver"/>
</dbReference>
<dbReference type="InterPro" id="IPR001867">
    <property type="entry name" value="OmpR/PhoB-type_DNA-bd"/>
</dbReference>
<gene>
    <name evidence="10" type="primary">mtrA</name>
    <name evidence="10" type="ORF">CFX0092_A3669</name>
</gene>
<evidence type="ECO:0000313" key="10">
    <source>
        <dbReference type="EMBL" id="SBU01547.1"/>
    </source>
</evidence>
<keyword evidence="3" id="KW-0805">Transcription regulation</keyword>
<dbReference type="Gene3D" id="3.40.50.2300">
    <property type="match status" value="1"/>
</dbReference>
<evidence type="ECO:0000256" key="1">
    <source>
        <dbReference type="ARBA" id="ARBA00022553"/>
    </source>
</evidence>
<dbReference type="SMART" id="SM00448">
    <property type="entry name" value="REC"/>
    <property type="match status" value="1"/>
</dbReference>
<keyword evidence="2" id="KW-0902">Two-component regulatory system</keyword>
<evidence type="ECO:0000256" key="7">
    <source>
        <dbReference type="PROSITE-ProRule" id="PRU01091"/>
    </source>
</evidence>
<protein>
    <submittedName>
        <fullName evidence="10">DNA-binding response regulator MtrA</fullName>
    </submittedName>
</protein>
<accession>A0A1A9C704</accession>
<feature type="modified residue" description="4-aspartylphosphate" evidence="6">
    <location>
        <position position="53"/>
    </location>
</feature>
<proteinExistence type="predicted"/>
<dbReference type="Pfam" id="PF00486">
    <property type="entry name" value="Trans_reg_C"/>
    <property type="match status" value="1"/>
</dbReference>
<dbReference type="GO" id="GO:0005829">
    <property type="term" value="C:cytosol"/>
    <property type="evidence" value="ECO:0007669"/>
    <property type="project" value="TreeGrafter"/>
</dbReference>
<reference evidence="10" key="1">
    <citation type="submission" date="2016-01" db="EMBL/GenBank/DDBJ databases">
        <authorList>
            <person name="Mcilroy J.S."/>
            <person name="Karst M S."/>
            <person name="Albertsen M."/>
        </authorList>
    </citation>
    <scope>NUCLEOTIDE SEQUENCE</scope>
    <source>
        <strain evidence="10">Cfx-K</strain>
    </source>
</reference>
<dbReference type="CDD" id="cd00383">
    <property type="entry name" value="trans_reg_C"/>
    <property type="match status" value="1"/>
</dbReference>
<keyword evidence="1 6" id="KW-0597">Phosphoprotein</keyword>
<dbReference type="FunFam" id="1.10.10.10:FF:000018">
    <property type="entry name" value="DNA-binding response regulator ResD"/>
    <property type="match status" value="1"/>
</dbReference>
<dbReference type="Gene3D" id="1.10.10.10">
    <property type="entry name" value="Winged helix-like DNA-binding domain superfamily/Winged helix DNA-binding domain"/>
    <property type="match status" value="1"/>
</dbReference>
<evidence type="ECO:0000259" key="9">
    <source>
        <dbReference type="PROSITE" id="PS51755"/>
    </source>
</evidence>
<dbReference type="GO" id="GO:0000156">
    <property type="term" value="F:phosphorelay response regulator activity"/>
    <property type="evidence" value="ECO:0007669"/>
    <property type="project" value="TreeGrafter"/>
</dbReference>
<organism evidence="10 11">
    <name type="scientific">Candidatus Promineifilum breve</name>
    <dbReference type="NCBI Taxonomy" id="1806508"/>
    <lineage>
        <taxon>Bacteria</taxon>
        <taxon>Bacillati</taxon>
        <taxon>Chloroflexota</taxon>
        <taxon>Ardenticatenia</taxon>
        <taxon>Candidatus Promineifilales</taxon>
        <taxon>Candidatus Promineifilaceae</taxon>
        <taxon>Candidatus Promineifilum</taxon>
    </lineage>
</organism>
<dbReference type="PROSITE" id="PS51755">
    <property type="entry name" value="OMPR_PHOB"/>
    <property type="match status" value="1"/>
</dbReference>
<evidence type="ECO:0000313" key="11">
    <source>
        <dbReference type="Proteomes" id="UP000215027"/>
    </source>
</evidence>
<dbReference type="CDD" id="cd17574">
    <property type="entry name" value="REC_OmpR"/>
    <property type="match status" value="1"/>
</dbReference>
<dbReference type="FunFam" id="3.40.50.2300:FF:000001">
    <property type="entry name" value="DNA-binding response regulator PhoB"/>
    <property type="match status" value="1"/>
</dbReference>
<dbReference type="KEGG" id="pbf:CFX0092_A3669"/>
<evidence type="ECO:0000256" key="2">
    <source>
        <dbReference type="ARBA" id="ARBA00023012"/>
    </source>
</evidence>
<sequence>MSALILIIEDEPKIAKLARDYLEKYGYRTLVAHDGLGGLAAARREAPDLVLLDVLLPGLDGREVCRRLRAESAVPIIMLTALAEESDQIVGLELGADDYIVKPFSPAVLVARVRAALRRARGEAGGAVMVRVGELTIDTRAYAVTLGGQPVHLTPNEFKLLVALAQHPGQTLSREQLLDELHGATLGGVDRSVDSHVKNLRRKLERNATALPRIETVYGVGYRLVASE</sequence>
<dbReference type="Proteomes" id="UP000215027">
    <property type="component" value="Chromosome I"/>
</dbReference>
<dbReference type="SMART" id="SM00862">
    <property type="entry name" value="Trans_reg_C"/>
    <property type="match status" value="1"/>
</dbReference>
<dbReference type="EMBL" id="LN890655">
    <property type="protein sequence ID" value="SBU01547.1"/>
    <property type="molecule type" value="Genomic_DNA"/>
</dbReference>
<dbReference type="PANTHER" id="PTHR48111">
    <property type="entry name" value="REGULATOR OF RPOS"/>
    <property type="match status" value="1"/>
</dbReference>
<dbReference type="OrthoDB" id="9802426at2"/>
<evidence type="ECO:0000256" key="5">
    <source>
        <dbReference type="ARBA" id="ARBA00023163"/>
    </source>
</evidence>
<dbReference type="AlphaFoldDB" id="A0A1A9C704"/>
<name>A0A1A9C704_9CHLR</name>
<dbReference type="RefSeq" id="WP_095044753.1">
    <property type="nucleotide sequence ID" value="NZ_LN890655.1"/>
</dbReference>
<dbReference type="GO" id="GO:0006355">
    <property type="term" value="P:regulation of DNA-templated transcription"/>
    <property type="evidence" value="ECO:0007669"/>
    <property type="project" value="InterPro"/>
</dbReference>
<keyword evidence="5" id="KW-0804">Transcription</keyword>
<dbReference type="Gene3D" id="6.10.250.690">
    <property type="match status" value="1"/>
</dbReference>
<evidence type="ECO:0000256" key="6">
    <source>
        <dbReference type="PROSITE-ProRule" id="PRU00169"/>
    </source>
</evidence>
<feature type="DNA-binding region" description="OmpR/PhoB-type" evidence="7">
    <location>
        <begin position="127"/>
        <end position="226"/>
    </location>
</feature>
<keyword evidence="4 7" id="KW-0238">DNA-binding</keyword>
<feature type="domain" description="Response regulatory" evidence="8">
    <location>
        <begin position="4"/>
        <end position="117"/>
    </location>
</feature>
<dbReference type="InterPro" id="IPR036388">
    <property type="entry name" value="WH-like_DNA-bd_sf"/>
</dbReference>
<dbReference type="GO" id="GO:0000976">
    <property type="term" value="F:transcription cis-regulatory region binding"/>
    <property type="evidence" value="ECO:0007669"/>
    <property type="project" value="TreeGrafter"/>
</dbReference>